<evidence type="ECO:0000313" key="1">
    <source>
        <dbReference type="EMBL" id="KAK4310950.1"/>
    </source>
</evidence>
<name>A0AAE1PLP9_9EUCA</name>
<organism evidence="1 2">
    <name type="scientific">Petrolisthes manimaculis</name>
    <dbReference type="NCBI Taxonomy" id="1843537"/>
    <lineage>
        <taxon>Eukaryota</taxon>
        <taxon>Metazoa</taxon>
        <taxon>Ecdysozoa</taxon>
        <taxon>Arthropoda</taxon>
        <taxon>Crustacea</taxon>
        <taxon>Multicrustacea</taxon>
        <taxon>Malacostraca</taxon>
        <taxon>Eumalacostraca</taxon>
        <taxon>Eucarida</taxon>
        <taxon>Decapoda</taxon>
        <taxon>Pleocyemata</taxon>
        <taxon>Anomura</taxon>
        <taxon>Galatheoidea</taxon>
        <taxon>Porcellanidae</taxon>
        <taxon>Petrolisthes</taxon>
    </lineage>
</organism>
<gene>
    <name evidence="1" type="ORF">Pmani_017526</name>
</gene>
<protein>
    <submittedName>
        <fullName evidence="1">Uncharacterized protein</fullName>
    </submittedName>
</protein>
<keyword evidence="2" id="KW-1185">Reference proteome</keyword>
<dbReference type="EMBL" id="JAWZYT010001577">
    <property type="protein sequence ID" value="KAK4310950.1"/>
    <property type="molecule type" value="Genomic_DNA"/>
</dbReference>
<sequence length="99" mass="10901">MPDEALRQFEEALAVEVIFNSFFSERAAEGRGPTQVLSAGYPARHTYSVQTLRFGGGVGAVERKGLLQCLEDVREDWTLGSLCIPTLTDQSLKVNITQL</sequence>
<dbReference type="Proteomes" id="UP001292094">
    <property type="component" value="Unassembled WGS sequence"/>
</dbReference>
<proteinExistence type="predicted"/>
<evidence type="ECO:0000313" key="2">
    <source>
        <dbReference type="Proteomes" id="UP001292094"/>
    </source>
</evidence>
<comment type="caution">
    <text evidence="1">The sequence shown here is derived from an EMBL/GenBank/DDBJ whole genome shotgun (WGS) entry which is preliminary data.</text>
</comment>
<dbReference type="AlphaFoldDB" id="A0AAE1PLP9"/>
<reference evidence="1" key="1">
    <citation type="submission" date="2023-11" db="EMBL/GenBank/DDBJ databases">
        <title>Genome assemblies of two species of porcelain crab, Petrolisthes cinctipes and Petrolisthes manimaculis (Anomura: Porcellanidae).</title>
        <authorList>
            <person name="Angst P."/>
        </authorList>
    </citation>
    <scope>NUCLEOTIDE SEQUENCE</scope>
    <source>
        <strain evidence="1">PB745_02</strain>
        <tissue evidence="1">Gill</tissue>
    </source>
</reference>
<accession>A0AAE1PLP9</accession>